<evidence type="ECO:0000313" key="2">
    <source>
        <dbReference type="Proteomes" id="UP000305887"/>
    </source>
</evidence>
<evidence type="ECO:0000313" key="1">
    <source>
        <dbReference type="EMBL" id="TNC44998.1"/>
    </source>
</evidence>
<keyword evidence="2" id="KW-1185">Reference proteome</keyword>
<dbReference type="OrthoDB" id="7284252at2"/>
<dbReference type="SUPFAM" id="SSF158682">
    <property type="entry name" value="TerB-like"/>
    <property type="match status" value="1"/>
</dbReference>
<sequence length="192" mass="20843">MMSFDLIGRLFGSVRDRDGRADVLEKLAQHEPTLPAPRNPSAPEELLPVALATKVLAGWLANRQQTLVPHTLNFRVLGPAQADLLLAVMAAAIQADGEIDSREARQLSLALRRVGAGEDEARRIGAMLAEPQHLGTLLTRIQEADLATHAYAAALLAINRGTRVNRAFLDYVSARLGLVPDVAGSLERRYRA</sequence>
<gene>
    <name evidence="1" type="ORF">FHG66_20390</name>
</gene>
<dbReference type="InterPro" id="IPR007486">
    <property type="entry name" value="YebE"/>
</dbReference>
<dbReference type="InterPro" id="IPR029024">
    <property type="entry name" value="TerB-like"/>
</dbReference>
<name>A0A5C4MJ05_9RHOB</name>
<dbReference type="AlphaFoldDB" id="A0A5C4MJ05"/>
<comment type="caution">
    <text evidence="1">The sequence shown here is derived from an EMBL/GenBank/DDBJ whole genome shotgun (WGS) entry which is preliminary data.</text>
</comment>
<accession>A0A5C4MJ05</accession>
<dbReference type="Proteomes" id="UP000305887">
    <property type="component" value="Unassembled WGS sequence"/>
</dbReference>
<organism evidence="1 2">
    <name type="scientific">Rubellimicrobium rubrum</name>
    <dbReference type="NCBI Taxonomy" id="2585369"/>
    <lineage>
        <taxon>Bacteria</taxon>
        <taxon>Pseudomonadati</taxon>
        <taxon>Pseudomonadota</taxon>
        <taxon>Alphaproteobacteria</taxon>
        <taxon>Rhodobacterales</taxon>
        <taxon>Roseobacteraceae</taxon>
        <taxon>Rubellimicrobium</taxon>
    </lineage>
</organism>
<dbReference type="EMBL" id="VDFU01000052">
    <property type="protein sequence ID" value="TNC44998.1"/>
    <property type="molecule type" value="Genomic_DNA"/>
</dbReference>
<protein>
    <submittedName>
        <fullName evidence="1">Tellurite resistance TerB family protein</fullName>
    </submittedName>
</protein>
<dbReference type="Pfam" id="PF04391">
    <property type="entry name" value="DUF533"/>
    <property type="match status" value="1"/>
</dbReference>
<reference evidence="1 2" key="1">
    <citation type="submission" date="2019-06" db="EMBL/GenBank/DDBJ databases">
        <title>YIM 131921 draft genome.</title>
        <authorList>
            <person name="Jiang L."/>
        </authorList>
    </citation>
    <scope>NUCLEOTIDE SEQUENCE [LARGE SCALE GENOMIC DNA]</scope>
    <source>
        <strain evidence="1 2">YIM 131921</strain>
    </source>
</reference>
<dbReference type="RefSeq" id="WP_139078989.1">
    <property type="nucleotide sequence ID" value="NZ_VDFU01000052.1"/>
</dbReference>
<proteinExistence type="predicted"/>